<dbReference type="Proteomes" id="UP000319263">
    <property type="component" value="Chromosome"/>
</dbReference>
<protein>
    <recommendedName>
        <fullName evidence="3">Streptomycin 6-kinase</fullName>
    </recommendedName>
</protein>
<dbReference type="EMBL" id="CP041692">
    <property type="protein sequence ID" value="QDP97637.1"/>
    <property type="molecule type" value="Genomic_DNA"/>
</dbReference>
<gene>
    <name evidence="1" type="ORF">FOE78_18510</name>
</gene>
<evidence type="ECO:0008006" key="3">
    <source>
        <dbReference type="Google" id="ProtNLM"/>
    </source>
</evidence>
<dbReference type="KEGG" id="mik:FOE78_18510"/>
<dbReference type="GO" id="GO:0016773">
    <property type="term" value="F:phosphotransferase activity, alcohol group as acceptor"/>
    <property type="evidence" value="ECO:0007669"/>
    <property type="project" value="InterPro"/>
</dbReference>
<dbReference type="AlphaFoldDB" id="A0A516Q2H4"/>
<accession>A0A516Q2H4</accession>
<dbReference type="RefSeq" id="WP_143987594.1">
    <property type="nucleotide sequence ID" value="NZ_CP041692.1"/>
</dbReference>
<dbReference type="OrthoDB" id="3638028at2"/>
<sequence length="286" mass="30686">MDWARLAGGPVLPPADRLQAALDRWGCRVAGPELRGGMSSVIPVVSADGSSLMVKVLEVGPAKAEAIALRAFPPVAAVRCFDHAEDLGALLLERLTATSLSGVPADQSITVQARLARQLAVPDPDGISRLADADLTGHLRRLLRQCPSFLSHRSVAAARNTLDDLPQEPTTSLTHGDLHALNVHQDTDGNWRALDPSPLVGTIAFESHTVIVERDRLRDVIEAGTAEVHRRLALFAEVAEVDPELSERLCQARAVLSALYEQGRGNTGLGDGLRWMAEALTPARPR</sequence>
<dbReference type="InterPro" id="IPR011009">
    <property type="entry name" value="Kinase-like_dom_sf"/>
</dbReference>
<reference evidence="1 2" key="1">
    <citation type="submission" date="2019-07" db="EMBL/GenBank/DDBJ databases">
        <title>Microlunatus dokdonensis sp. nov. isolated from the rhizospheric soil of the wild plant Elymus tsukushiensis.</title>
        <authorList>
            <person name="Ghim S.-Y."/>
            <person name="Hwang Y.-J."/>
            <person name="Son J.-S."/>
            <person name="Shin J.-H."/>
        </authorList>
    </citation>
    <scope>NUCLEOTIDE SEQUENCE [LARGE SCALE GENOMIC DNA]</scope>
    <source>
        <strain evidence="1 2">KUDC0627</strain>
    </source>
</reference>
<proteinExistence type="predicted"/>
<dbReference type="Pfam" id="PF04655">
    <property type="entry name" value="APH_6_hur"/>
    <property type="match status" value="1"/>
</dbReference>
<dbReference type="GO" id="GO:0019748">
    <property type="term" value="P:secondary metabolic process"/>
    <property type="evidence" value="ECO:0007669"/>
    <property type="project" value="InterPro"/>
</dbReference>
<evidence type="ECO:0000313" key="2">
    <source>
        <dbReference type="Proteomes" id="UP000319263"/>
    </source>
</evidence>
<name>A0A516Q2H4_9ACTN</name>
<keyword evidence="2" id="KW-1185">Reference proteome</keyword>
<dbReference type="SUPFAM" id="SSF56112">
    <property type="entry name" value="Protein kinase-like (PK-like)"/>
    <property type="match status" value="1"/>
</dbReference>
<organism evidence="1 2">
    <name type="scientific">Microlunatus elymi</name>
    <dbReference type="NCBI Taxonomy" id="2596828"/>
    <lineage>
        <taxon>Bacteria</taxon>
        <taxon>Bacillati</taxon>
        <taxon>Actinomycetota</taxon>
        <taxon>Actinomycetes</taxon>
        <taxon>Propionibacteriales</taxon>
        <taxon>Propionibacteriaceae</taxon>
        <taxon>Microlunatus</taxon>
    </lineage>
</organism>
<dbReference type="InterPro" id="IPR006748">
    <property type="entry name" value="NH2Glyco/OHUrea_AB-resist_kin"/>
</dbReference>
<evidence type="ECO:0000313" key="1">
    <source>
        <dbReference type="EMBL" id="QDP97637.1"/>
    </source>
</evidence>